<dbReference type="GO" id="GO:0050660">
    <property type="term" value="F:flavin adenine dinucleotide binding"/>
    <property type="evidence" value="ECO:0007669"/>
    <property type="project" value="InterPro"/>
</dbReference>
<keyword evidence="5" id="KW-0812">Transmembrane</keyword>
<dbReference type="Proteomes" id="UP000036681">
    <property type="component" value="Unplaced"/>
</dbReference>
<organism evidence="19 20">
    <name type="scientific">Ascaris lumbricoides</name>
    <name type="common">Giant roundworm</name>
    <dbReference type="NCBI Taxonomy" id="6252"/>
    <lineage>
        <taxon>Eukaryota</taxon>
        <taxon>Metazoa</taxon>
        <taxon>Ecdysozoa</taxon>
        <taxon>Nematoda</taxon>
        <taxon>Chromadorea</taxon>
        <taxon>Rhabditida</taxon>
        <taxon>Spirurina</taxon>
        <taxon>Ascaridomorpha</taxon>
        <taxon>Ascaridoidea</taxon>
        <taxon>Ascarididae</taxon>
        <taxon>Ascaris</taxon>
    </lineage>
</organism>
<comment type="cofactor">
    <cofactor evidence="1 18">
        <name>FAD</name>
        <dbReference type="ChEBI" id="CHEBI:57692"/>
    </cofactor>
</comment>
<dbReference type="EC" id="1.-.-.-" evidence="18"/>
<keyword evidence="7 18" id="KW-0274">FAD</keyword>
<dbReference type="GO" id="GO:0005789">
    <property type="term" value="C:endoplasmic reticulum membrane"/>
    <property type="evidence" value="ECO:0007669"/>
    <property type="project" value="UniProtKB-SubCell"/>
</dbReference>
<keyword evidence="6" id="KW-0256">Endoplasmic reticulum</keyword>
<dbReference type="InterPro" id="IPR020946">
    <property type="entry name" value="Flavin_mOase-like"/>
</dbReference>
<dbReference type="GO" id="GO:0050661">
    <property type="term" value="F:NADP binding"/>
    <property type="evidence" value="ECO:0007669"/>
    <property type="project" value="InterPro"/>
</dbReference>
<evidence type="ECO:0000256" key="2">
    <source>
        <dbReference type="ARBA" id="ARBA00004389"/>
    </source>
</evidence>
<evidence type="ECO:0000256" key="7">
    <source>
        <dbReference type="ARBA" id="ARBA00022827"/>
    </source>
</evidence>
<evidence type="ECO:0000256" key="15">
    <source>
        <dbReference type="ARBA" id="ARBA00048041"/>
    </source>
</evidence>
<proteinExistence type="inferred from homology"/>
<dbReference type="FunFam" id="3.50.50.60:FF:000159">
    <property type="entry name" value="Dimethylaniline monooxygenase [N-oxide-forming]"/>
    <property type="match status" value="1"/>
</dbReference>
<keyword evidence="12" id="KW-0472">Membrane</keyword>
<evidence type="ECO:0000313" key="19">
    <source>
        <dbReference type="Proteomes" id="UP000036681"/>
    </source>
</evidence>
<reference evidence="20" key="1">
    <citation type="submission" date="2023-03" db="UniProtKB">
        <authorList>
            <consortium name="WormBaseParasite"/>
        </authorList>
    </citation>
    <scope>IDENTIFICATION</scope>
</reference>
<evidence type="ECO:0000256" key="14">
    <source>
        <dbReference type="ARBA" id="ARBA00047338"/>
    </source>
</evidence>
<comment type="catalytic activity">
    <reaction evidence="16">
        <text>trimethylamine + NADPH + O2 = trimethylamine N-oxide + NADP(+) + H2O</text>
        <dbReference type="Rhea" id="RHEA:31979"/>
        <dbReference type="ChEBI" id="CHEBI:15377"/>
        <dbReference type="ChEBI" id="CHEBI:15379"/>
        <dbReference type="ChEBI" id="CHEBI:15724"/>
        <dbReference type="ChEBI" id="CHEBI:57783"/>
        <dbReference type="ChEBI" id="CHEBI:58349"/>
        <dbReference type="ChEBI" id="CHEBI:58389"/>
        <dbReference type="EC" id="1.14.13.148"/>
    </reaction>
    <physiologicalReaction direction="left-to-right" evidence="16">
        <dbReference type="Rhea" id="RHEA:31980"/>
    </physiologicalReaction>
</comment>
<keyword evidence="9" id="KW-1133">Transmembrane helix</keyword>
<sequence length="604" mass="69145">MKTQVYVATVNRPASALFVEEVSVRSTMKICVVGAGASGLTAIKTCLENNLDVICFEKSGDIGGLWRYKKDPCPGEGTVMKSTVINTSKEMTAYSDFPPPADAANFMHNTELMDYFRSYAEHFHLKKYIHFHTEVTSITRSKKFEETGEWNVTTVKLNEKNEKSENTETFSGVLLCSGHHVDPYWPIPFPGQSDFKGEILHSHDYKDPIRFEDKKVVVVGIGNSGGDIAVELSKIAKKVYLATRTGSWVMNRVWRDGEPVDLVFINRFAFAMKSWAPSSLTNRMLEYNVSKRFDHGRYGLKPKHRFLQAHVTVNDELPNRIASGTVVLTNRMLEYNVSKRFDHGRYGLKPKHRFLQAHVTVNDELPNRIASGTVVVKPNIGRFREHSVIFEDNSIVDDVDVVIYATGYSFGFPMLEEGKLIPVDENRVNLYQYMYPPQLSPKNTLAVIGLIQPIGSIMPISEMQCRVFCEVISRRVTLPDANKMQKNIDKKRKDMAKEFIPRRRHTIQVYYVSYMDELAKLIDVKPKLLKYCLTDPSLARVLLFHGLAPYQYRLNGPNSWPDARKTLLGMDKRIFEATRTRRTKETLKSKPFNKFIYFFTNLLL</sequence>
<evidence type="ECO:0000256" key="9">
    <source>
        <dbReference type="ARBA" id="ARBA00022989"/>
    </source>
</evidence>
<protein>
    <recommendedName>
        <fullName evidence="18">Flavin-containing monooxygenase</fullName>
        <ecNumber evidence="18">1.-.-.-</ecNumber>
    </recommendedName>
</protein>
<comment type="catalytic activity">
    <reaction evidence="17">
        <text>N,N-dimethylaniline + NADPH + O2 + H(+) = N,N-dimethylaniline N-oxide + NADP(+) + H2O</text>
        <dbReference type="Rhea" id="RHEA:24468"/>
        <dbReference type="ChEBI" id="CHEBI:15377"/>
        <dbReference type="ChEBI" id="CHEBI:15378"/>
        <dbReference type="ChEBI" id="CHEBI:15379"/>
        <dbReference type="ChEBI" id="CHEBI:16269"/>
        <dbReference type="ChEBI" id="CHEBI:17735"/>
        <dbReference type="ChEBI" id="CHEBI:57783"/>
        <dbReference type="ChEBI" id="CHEBI:58349"/>
        <dbReference type="EC" id="1.14.13.8"/>
    </reaction>
    <physiologicalReaction direction="left-to-right" evidence="17">
        <dbReference type="Rhea" id="RHEA:24469"/>
    </physiologicalReaction>
</comment>
<comment type="catalytic activity">
    <reaction evidence="14">
        <text>hypotaurine + NADH + O2 + H(+) = taurine + NAD(+) + H2O</text>
        <dbReference type="Rhea" id="RHEA:74111"/>
        <dbReference type="ChEBI" id="CHEBI:15377"/>
        <dbReference type="ChEBI" id="CHEBI:15378"/>
        <dbReference type="ChEBI" id="CHEBI:15379"/>
        <dbReference type="ChEBI" id="CHEBI:57540"/>
        <dbReference type="ChEBI" id="CHEBI:57853"/>
        <dbReference type="ChEBI" id="CHEBI:57945"/>
        <dbReference type="ChEBI" id="CHEBI:507393"/>
        <dbReference type="EC" id="1.14.13.8"/>
    </reaction>
    <physiologicalReaction direction="left-to-right" evidence="14">
        <dbReference type="Rhea" id="RHEA:74112"/>
    </physiologicalReaction>
</comment>
<accession>A0A9J2P7A1</accession>
<evidence type="ECO:0000256" key="3">
    <source>
        <dbReference type="ARBA" id="ARBA00009183"/>
    </source>
</evidence>
<dbReference type="WBParaSite" id="ALUE_0000578001-mRNA-1">
    <property type="protein sequence ID" value="ALUE_0000578001-mRNA-1"/>
    <property type="gene ID" value="ALUE_0000578001"/>
</dbReference>
<dbReference type="InterPro" id="IPR000960">
    <property type="entry name" value="Flavin_mOase"/>
</dbReference>
<keyword evidence="11 18" id="KW-0503">Monooxygenase</keyword>
<dbReference type="Pfam" id="PF00743">
    <property type="entry name" value="FMO-like"/>
    <property type="match status" value="1"/>
</dbReference>
<dbReference type="PIRSF" id="PIRSF000332">
    <property type="entry name" value="FMO"/>
    <property type="match status" value="1"/>
</dbReference>
<dbReference type="AlphaFoldDB" id="A0A9J2P7A1"/>
<comment type="catalytic activity">
    <reaction evidence="15">
        <text>hypotaurine + NADPH + O2 + H(+) = taurine + NADP(+) + H2O</text>
        <dbReference type="Rhea" id="RHEA:69819"/>
        <dbReference type="ChEBI" id="CHEBI:15377"/>
        <dbReference type="ChEBI" id="CHEBI:15378"/>
        <dbReference type="ChEBI" id="CHEBI:15379"/>
        <dbReference type="ChEBI" id="CHEBI:57783"/>
        <dbReference type="ChEBI" id="CHEBI:57853"/>
        <dbReference type="ChEBI" id="CHEBI:58349"/>
        <dbReference type="ChEBI" id="CHEBI:507393"/>
        <dbReference type="EC" id="1.14.13.8"/>
    </reaction>
    <physiologicalReaction direction="left-to-right" evidence="15">
        <dbReference type="Rhea" id="RHEA:69820"/>
    </physiologicalReaction>
</comment>
<keyword evidence="4 18" id="KW-0285">Flavoprotein</keyword>
<dbReference type="InterPro" id="IPR036188">
    <property type="entry name" value="FAD/NAD-bd_sf"/>
</dbReference>
<keyword evidence="10 18" id="KW-0560">Oxidoreductase</keyword>
<comment type="function">
    <text evidence="13">Broad spectrum monooxygenase that catalyzes the oxygenation of a wide variety of nitrogen- and sulfur-containing compounds including xenobiotics. Catalyzes the S-oxygenation of hypotaurine to produce taurine, an organic osmolyte involved in cell volume regulation as well as a variety of cytoprotective and developmental processes. In vitro, catalyzes the N-oxygenation of trimethylamine (TMA) to produce trimethylamine N-oxide (TMAO) and could therefore participate to the detoxification of this compound that is generated by the action of gut microbiota from dietary precursors such as choline, choline containing compounds, betaine or L-carnitine.</text>
</comment>
<dbReference type="PRINTS" id="PR00370">
    <property type="entry name" value="FMOXYGENASE"/>
</dbReference>
<name>A0A9J2P7A1_ASCLU</name>
<evidence type="ECO:0000256" key="1">
    <source>
        <dbReference type="ARBA" id="ARBA00001974"/>
    </source>
</evidence>
<comment type="subcellular location">
    <subcellularLocation>
        <location evidence="2">Endoplasmic reticulum membrane</location>
        <topology evidence="2">Single-pass membrane protein</topology>
    </subcellularLocation>
</comment>
<evidence type="ECO:0000256" key="12">
    <source>
        <dbReference type="ARBA" id="ARBA00023136"/>
    </source>
</evidence>
<evidence type="ECO:0000256" key="10">
    <source>
        <dbReference type="ARBA" id="ARBA00023002"/>
    </source>
</evidence>
<dbReference type="FunFam" id="3.50.50.60:FF:000065">
    <property type="entry name" value="Dimethylaniline monooxygenase [N-oxide-forming]"/>
    <property type="match status" value="1"/>
</dbReference>
<keyword evidence="8" id="KW-0521">NADP</keyword>
<comment type="similarity">
    <text evidence="3 18">Belongs to the FMO family.</text>
</comment>
<evidence type="ECO:0000256" key="8">
    <source>
        <dbReference type="ARBA" id="ARBA00022857"/>
    </source>
</evidence>
<evidence type="ECO:0000256" key="4">
    <source>
        <dbReference type="ARBA" id="ARBA00022630"/>
    </source>
</evidence>
<evidence type="ECO:0000313" key="20">
    <source>
        <dbReference type="WBParaSite" id="ALUE_0000578001-mRNA-1"/>
    </source>
</evidence>
<evidence type="ECO:0000256" key="5">
    <source>
        <dbReference type="ARBA" id="ARBA00022692"/>
    </source>
</evidence>
<dbReference type="GO" id="GO:0034899">
    <property type="term" value="F:trimethylamine monooxygenase activity"/>
    <property type="evidence" value="ECO:0007669"/>
    <property type="project" value="UniProtKB-EC"/>
</dbReference>
<dbReference type="PANTHER" id="PTHR23023">
    <property type="entry name" value="DIMETHYLANILINE MONOOXYGENASE"/>
    <property type="match status" value="1"/>
</dbReference>
<evidence type="ECO:0000256" key="11">
    <source>
        <dbReference type="ARBA" id="ARBA00023033"/>
    </source>
</evidence>
<evidence type="ECO:0000256" key="16">
    <source>
        <dbReference type="ARBA" id="ARBA00048088"/>
    </source>
</evidence>
<dbReference type="InterPro" id="IPR050346">
    <property type="entry name" value="FMO-like"/>
</dbReference>
<dbReference type="GO" id="GO:0004499">
    <property type="term" value="F:N,N-dimethylaniline monooxygenase activity"/>
    <property type="evidence" value="ECO:0007669"/>
    <property type="project" value="InterPro"/>
</dbReference>
<dbReference type="Gene3D" id="3.50.50.60">
    <property type="entry name" value="FAD/NAD(P)-binding domain"/>
    <property type="match status" value="2"/>
</dbReference>
<evidence type="ECO:0000256" key="6">
    <source>
        <dbReference type="ARBA" id="ARBA00022824"/>
    </source>
</evidence>
<evidence type="ECO:0000256" key="17">
    <source>
        <dbReference type="ARBA" id="ARBA00049443"/>
    </source>
</evidence>
<evidence type="ECO:0000256" key="18">
    <source>
        <dbReference type="RuleBase" id="RU361177"/>
    </source>
</evidence>
<keyword evidence="19" id="KW-1185">Reference proteome</keyword>
<dbReference type="FunFam" id="3.50.50.60:FF:000023">
    <property type="entry name" value="Dimethylaniline monooxygenase [N-oxide-forming]"/>
    <property type="match status" value="1"/>
</dbReference>
<evidence type="ECO:0000256" key="13">
    <source>
        <dbReference type="ARBA" id="ARBA00045957"/>
    </source>
</evidence>
<dbReference type="SUPFAM" id="SSF51905">
    <property type="entry name" value="FAD/NAD(P)-binding domain"/>
    <property type="match status" value="3"/>
</dbReference>